<dbReference type="PANTHER" id="PTHR12526:SF638">
    <property type="entry name" value="SPORE COAT PROTEIN SA"/>
    <property type="match status" value="1"/>
</dbReference>
<dbReference type="Gene3D" id="3.40.50.2000">
    <property type="entry name" value="Glycogen Phosphorylase B"/>
    <property type="match status" value="2"/>
</dbReference>
<gene>
    <name evidence="3" type="ORF">SAMN05661012_00826</name>
</gene>
<dbReference type="AlphaFoldDB" id="A0A1K1MSB3"/>
<dbReference type="GO" id="GO:0016757">
    <property type="term" value="F:glycosyltransferase activity"/>
    <property type="evidence" value="ECO:0007669"/>
    <property type="project" value="InterPro"/>
</dbReference>
<organism evidence="3 4">
    <name type="scientific">Chitinophaga sancti</name>
    <dbReference type="NCBI Taxonomy" id="1004"/>
    <lineage>
        <taxon>Bacteria</taxon>
        <taxon>Pseudomonadati</taxon>
        <taxon>Bacteroidota</taxon>
        <taxon>Chitinophagia</taxon>
        <taxon>Chitinophagales</taxon>
        <taxon>Chitinophagaceae</taxon>
        <taxon>Chitinophaga</taxon>
    </lineage>
</organism>
<evidence type="ECO:0000313" key="4">
    <source>
        <dbReference type="Proteomes" id="UP000183788"/>
    </source>
</evidence>
<reference evidence="3 4" key="1">
    <citation type="submission" date="2016-11" db="EMBL/GenBank/DDBJ databases">
        <authorList>
            <person name="Jaros S."/>
            <person name="Januszkiewicz K."/>
            <person name="Wedrychowicz H."/>
        </authorList>
    </citation>
    <scope>NUCLEOTIDE SEQUENCE [LARGE SCALE GENOMIC DNA]</scope>
    <source>
        <strain evidence="3 4">DSM 784</strain>
    </source>
</reference>
<accession>A0A1K1MSB3</accession>
<evidence type="ECO:0000259" key="2">
    <source>
        <dbReference type="Pfam" id="PF13439"/>
    </source>
</evidence>
<dbReference type="SUPFAM" id="SSF53756">
    <property type="entry name" value="UDP-Glycosyltransferase/glycogen phosphorylase"/>
    <property type="match status" value="1"/>
</dbReference>
<dbReference type="CDD" id="cd03794">
    <property type="entry name" value="GT4_WbuB-like"/>
    <property type="match status" value="1"/>
</dbReference>
<feature type="domain" description="Glycosyltransferase subfamily 4-like N-terminal" evidence="2">
    <location>
        <begin position="5"/>
        <end position="180"/>
    </location>
</feature>
<proteinExistence type="predicted"/>
<dbReference type="InterPro" id="IPR001296">
    <property type="entry name" value="Glyco_trans_1"/>
</dbReference>
<evidence type="ECO:0000313" key="3">
    <source>
        <dbReference type="EMBL" id="SFW25885.1"/>
    </source>
</evidence>
<dbReference type="STRING" id="1004.SAMN05661012_00826"/>
<protein>
    <submittedName>
        <fullName evidence="3">Glycosyltransferase involved in cell wall bisynthesis</fullName>
    </submittedName>
</protein>
<dbReference type="InterPro" id="IPR028098">
    <property type="entry name" value="Glyco_trans_4-like_N"/>
</dbReference>
<dbReference type="Proteomes" id="UP000183788">
    <property type="component" value="Unassembled WGS sequence"/>
</dbReference>
<name>A0A1K1MSB3_9BACT</name>
<dbReference type="Pfam" id="PF00534">
    <property type="entry name" value="Glycos_transf_1"/>
    <property type="match status" value="1"/>
</dbReference>
<feature type="domain" description="Glycosyl transferase family 1" evidence="1">
    <location>
        <begin position="205"/>
        <end position="366"/>
    </location>
</feature>
<keyword evidence="3" id="KW-0808">Transferase</keyword>
<evidence type="ECO:0000259" key="1">
    <source>
        <dbReference type="Pfam" id="PF00534"/>
    </source>
</evidence>
<dbReference type="Pfam" id="PF13439">
    <property type="entry name" value="Glyco_transf_4"/>
    <property type="match status" value="1"/>
</dbReference>
<sequence length="388" mass="43268">MSGGTRSYDLSKKFLEQGHEVVMITSSAYLKNVELTGTWTVVNYEGIELHILKQEYSNKTRFSKRILIFLKFLLFATRRVLKVKGDVMLATSTPISIGVPALVKRLLHRTPFIFEVRDVWPEVPVAMGIIKNKLLINVLNAFEKHIYRKSTHIVALSSDMKDSIVNRTGTPPEKVTVICNISEINRFSNIPEGGPILSRYTPSGKIVLYAGTLGVVNGIKYLVDLAVETSRIDPEIVFVIVGDGMEKQEVLRYAAERLVLNKQVIFVDPVPKQMLPLLYAECTMGSSFFIPVKAMWANSANKYFDCLAASRPVLINYEGWQAKAITENEAGLVLSPAMSIQDAALALSNHLNDSSTLVQQQKNAIKLAKEEYSLEIAAARYKDVLQAV</sequence>
<dbReference type="PANTHER" id="PTHR12526">
    <property type="entry name" value="GLYCOSYLTRANSFERASE"/>
    <property type="match status" value="1"/>
</dbReference>
<dbReference type="EMBL" id="FPIZ01000002">
    <property type="protein sequence ID" value="SFW25885.1"/>
    <property type="molecule type" value="Genomic_DNA"/>
</dbReference>